<name>A0ABV3XMC2_9ACTN</name>
<keyword evidence="3" id="KW-1185">Reference proteome</keyword>
<feature type="non-terminal residue" evidence="2">
    <location>
        <position position="62"/>
    </location>
</feature>
<evidence type="ECO:0000313" key="3">
    <source>
        <dbReference type="Proteomes" id="UP001560045"/>
    </source>
</evidence>
<evidence type="ECO:0000313" key="2">
    <source>
        <dbReference type="EMBL" id="MEX5721467.1"/>
    </source>
</evidence>
<accession>A0ABV3XMC2</accession>
<dbReference type="RefSeq" id="WP_369210269.1">
    <property type="nucleotide sequence ID" value="NZ_JBFNXQ010000130.1"/>
</dbReference>
<gene>
    <name evidence="2" type="ORF">ABQ292_24220</name>
</gene>
<dbReference type="EMBL" id="JBFNXQ010000130">
    <property type="protein sequence ID" value="MEX5721467.1"/>
    <property type="molecule type" value="Genomic_DNA"/>
</dbReference>
<organism evidence="2 3">
    <name type="scientific">Geodermatophilus maliterrae</name>
    <dbReference type="NCBI Taxonomy" id="3162531"/>
    <lineage>
        <taxon>Bacteria</taxon>
        <taxon>Bacillati</taxon>
        <taxon>Actinomycetota</taxon>
        <taxon>Actinomycetes</taxon>
        <taxon>Geodermatophilales</taxon>
        <taxon>Geodermatophilaceae</taxon>
        <taxon>Geodermatophilus</taxon>
    </lineage>
</organism>
<comment type="caution">
    <text evidence="2">The sequence shown here is derived from an EMBL/GenBank/DDBJ whole genome shotgun (WGS) entry which is preliminary data.</text>
</comment>
<dbReference type="Proteomes" id="UP001560045">
    <property type="component" value="Unassembled WGS sequence"/>
</dbReference>
<proteinExistence type="predicted"/>
<protein>
    <submittedName>
        <fullName evidence="2">Uncharacterized protein</fullName>
    </submittedName>
</protein>
<reference evidence="2 3" key="1">
    <citation type="submission" date="2024-06" db="EMBL/GenBank/DDBJ databases">
        <title>Draft genome sequence of Geodermatophilus badlandi, a novel member of the Geodermatophilaceae isolated from badland sedimentary rocks in the Red desert, Wyoming, USA.</title>
        <authorList>
            <person name="Ben Tekaya S."/>
            <person name="Nouioui I."/>
            <person name="Flores G.M."/>
            <person name="Shaal M.N."/>
            <person name="Bredoire F."/>
            <person name="Basile F."/>
            <person name="Van Diepen L."/>
            <person name="Ward N.L."/>
        </authorList>
    </citation>
    <scope>NUCLEOTIDE SEQUENCE [LARGE SCALE GENOMIC DNA]</scope>
    <source>
        <strain evidence="2 3">WL48A</strain>
    </source>
</reference>
<evidence type="ECO:0000256" key="1">
    <source>
        <dbReference type="SAM" id="MobiDB-lite"/>
    </source>
</evidence>
<sequence>MAVSTAEAEGAPAVVAGGVGFDDGVPVVVERLDEVDGELLDGELFGEPDEDGLPELDDGLLA</sequence>
<feature type="region of interest" description="Disordered" evidence="1">
    <location>
        <begin position="42"/>
        <end position="62"/>
    </location>
</feature>